<evidence type="ECO:0000313" key="1">
    <source>
        <dbReference type="EMBL" id="STX38796.1"/>
    </source>
</evidence>
<dbReference type="Proteomes" id="UP000254033">
    <property type="component" value="Unassembled WGS sequence"/>
</dbReference>
<accession>A0A378IUA5</accession>
<proteinExistence type="predicted"/>
<sequence length="41" mass="4661">MSILTDELSLIPQFEKISNLPNHTIESKAIDGLLDYEFNPN</sequence>
<organism evidence="1 2">
    <name type="scientific">Legionella feeleii</name>
    <dbReference type="NCBI Taxonomy" id="453"/>
    <lineage>
        <taxon>Bacteria</taxon>
        <taxon>Pseudomonadati</taxon>
        <taxon>Pseudomonadota</taxon>
        <taxon>Gammaproteobacteria</taxon>
        <taxon>Legionellales</taxon>
        <taxon>Legionellaceae</taxon>
        <taxon>Legionella</taxon>
    </lineage>
</organism>
<dbReference type="AlphaFoldDB" id="A0A378IUA5"/>
<name>A0A378IUA5_9GAMM</name>
<evidence type="ECO:0000313" key="2">
    <source>
        <dbReference type="Proteomes" id="UP000254033"/>
    </source>
</evidence>
<reference evidence="1 2" key="1">
    <citation type="submission" date="2018-06" db="EMBL/GenBank/DDBJ databases">
        <authorList>
            <consortium name="Pathogen Informatics"/>
            <person name="Doyle S."/>
        </authorList>
    </citation>
    <scope>NUCLEOTIDE SEQUENCE [LARGE SCALE GENOMIC DNA]</scope>
    <source>
        <strain evidence="1 2">NCTC11978</strain>
    </source>
</reference>
<protein>
    <submittedName>
        <fullName evidence="1">Uncharacterized protein</fullName>
    </submittedName>
</protein>
<dbReference type="EMBL" id="UGNY01000001">
    <property type="protein sequence ID" value="STX38796.1"/>
    <property type="molecule type" value="Genomic_DNA"/>
</dbReference>
<gene>
    <name evidence="1" type="ORF">NCTC11978_01985</name>
</gene>